<dbReference type="EC" id="2.7.4.8" evidence="2 9"/>
<reference evidence="11" key="1">
    <citation type="submission" date="2023-03" db="EMBL/GenBank/DDBJ databases">
        <title>Chitinimonas shenzhenensis gen. nov., sp. nov., a novel member of family Burkholderiaceae isolated from activated sludge collected in Shen Zhen, China.</title>
        <authorList>
            <person name="Wang X."/>
        </authorList>
    </citation>
    <scope>NUCLEOTIDE SEQUENCE</scope>
    <source>
        <strain evidence="11">DQS-5</strain>
    </source>
</reference>
<keyword evidence="9" id="KW-0963">Cytoplasm</keyword>
<keyword evidence="6 9" id="KW-0418">Kinase</keyword>
<keyword evidence="12" id="KW-1185">Reference proteome</keyword>
<dbReference type="Proteomes" id="UP001172778">
    <property type="component" value="Unassembled WGS sequence"/>
</dbReference>
<gene>
    <name evidence="9 11" type="primary">gmk</name>
    <name evidence="11" type="ORF">PZA18_04230</name>
</gene>
<protein>
    <recommendedName>
        <fullName evidence="3 9">Guanylate kinase</fullName>
        <ecNumber evidence="2 9">2.7.4.8</ecNumber>
    </recommendedName>
    <alternativeName>
        <fullName evidence="8 9">GMP kinase</fullName>
    </alternativeName>
</protein>
<dbReference type="EMBL" id="JARRAF010000003">
    <property type="protein sequence ID" value="MDK2123256.1"/>
    <property type="molecule type" value="Genomic_DNA"/>
</dbReference>
<evidence type="ECO:0000256" key="9">
    <source>
        <dbReference type="HAMAP-Rule" id="MF_00328"/>
    </source>
</evidence>
<evidence type="ECO:0000256" key="8">
    <source>
        <dbReference type="ARBA" id="ARBA00030128"/>
    </source>
</evidence>
<evidence type="ECO:0000256" key="3">
    <source>
        <dbReference type="ARBA" id="ARBA00016296"/>
    </source>
</evidence>
<keyword evidence="4 9" id="KW-0808">Transferase</keyword>
<feature type="binding site" evidence="9">
    <location>
        <begin position="11"/>
        <end position="18"/>
    </location>
    <ligand>
        <name>ATP</name>
        <dbReference type="ChEBI" id="CHEBI:30616"/>
    </ligand>
</feature>
<dbReference type="PROSITE" id="PS00856">
    <property type="entry name" value="GUANYLATE_KINASE_1"/>
    <property type="match status" value="1"/>
</dbReference>
<sequence>MNSGNIYVIAAPSGAGKTTLVLALLAAEPQVQLSISYTSRAPREGEVDGRDYHFVSRETFEAMIARGEFLESAEVYGNYYGTSQVWINEALAAGKDILLEIDTQGAAQVRRLFPQAISTFILPPSAEILEQRLRNRGKDSEDAIERRLKAAREEIAHVEEFDHIIVNEHIDEAVRDIIAIVRAGRLTLNRQVARHSELISKLKGA</sequence>
<accession>A0ABT7DT55</accession>
<organism evidence="11 12">
    <name type="scientific">Parachitinimonas caeni</name>
    <dbReference type="NCBI Taxonomy" id="3031301"/>
    <lineage>
        <taxon>Bacteria</taxon>
        <taxon>Pseudomonadati</taxon>
        <taxon>Pseudomonadota</taxon>
        <taxon>Betaproteobacteria</taxon>
        <taxon>Neisseriales</taxon>
        <taxon>Chitinibacteraceae</taxon>
        <taxon>Parachitinimonas</taxon>
    </lineage>
</organism>
<dbReference type="PANTHER" id="PTHR23117">
    <property type="entry name" value="GUANYLATE KINASE-RELATED"/>
    <property type="match status" value="1"/>
</dbReference>
<dbReference type="InterPro" id="IPR008144">
    <property type="entry name" value="Guanylate_kin-like_dom"/>
</dbReference>
<dbReference type="HAMAP" id="MF_00328">
    <property type="entry name" value="Guanylate_kinase"/>
    <property type="match status" value="1"/>
</dbReference>
<name>A0ABT7DT55_9NEIS</name>
<dbReference type="PANTHER" id="PTHR23117:SF13">
    <property type="entry name" value="GUANYLATE KINASE"/>
    <property type="match status" value="1"/>
</dbReference>
<dbReference type="PROSITE" id="PS50052">
    <property type="entry name" value="GUANYLATE_KINASE_2"/>
    <property type="match status" value="1"/>
</dbReference>
<evidence type="ECO:0000256" key="7">
    <source>
        <dbReference type="ARBA" id="ARBA00022840"/>
    </source>
</evidence>
<keyword evidence="7 9" id="KW-0067">ATP-binding</keyword>
<comment type="caution">
    <text evidence="11">The sequence shown here is derived from an EMBL/GenBank/DDBJ whole genome shotgun (WGS) entry which is preliminary data.</text>
</comment>
<dbReference type="CDD" id="cd00071">
    <property type="entry name" value="GMPK"/>
    <property type="match status" value="1"/>
</dbReference>
<evidence type="ECO:0000313" key="11">
    <source>
        <dbReference type="EMBL" id="MDK2123256.1"/>
    </source>
</evidence>
<dbReference type="NCBIfam" id="TIGR03263">
    <property type="entry name" value="guanyl_kin"/>
    <property type="match status" value="1"/>
</dbReference>
<dbReference type="Gene3D" id="3.30.63.10">
    <property type="entry name" value="Guanylate Kinase phosphate binding domain"/>
    <property type="match status" value="1"/>
</dbReference>
<keyword evidence="5 9" id="KW-0547">Nucleotide-binding</keyword>
<evidence type="ECO:0000259" key="10">
    <source>
        <dbReference type="PROSITE" id="PS50052"/>
    </source>
</evidence>
<proteinExistence type="inferred from homology"/>
<dbReference type="InterPro" id="IPR020590">
    <property type="entry name" value="Guanylate_kinase_CS"/>
</dbReference>
<dbReference type="InterPro" id="IPR027417">
    <property type="entry name" value="P-loop_NTPase"/>
</dbReference>
<evidence type="ECO:0000256" key="2">
    <source>
        <dbReference type="ARBA" id="ARBA00012961"/>
    </source>
</evidence>
<dbReference type="RefSeq" id="WP_284099554.1">
    <property type="nucleotide sequence ID" value="NZ_JARRAF010000003.1"/>
</dbReference>
<dbReference type="InterPro" id="IPR008145">
    <property type="entry name" value="GK/Ca_channel_bsu"/>
</dbReference>
<evidence type="ECO:0000256" key="4">
    <source>
        <dbReference type="ARBA" id="ARBA00022679"/>
    </source>
</evidence>
<feature type="domain" description="Guanylate kinase-like" evidence="10">
    <location>
        <begin position="4"/>
        <end position="182"/>
    </location>
</feature>
<dbReference type="Pfam" id="PF00625">
    <property type="entry name" value="Guanylate_kin"/>
    <property type="match status" value="1"/>
</dbReference>
<dbReference type="SUPFAM" id="SSF52540">
    <property type="entry name" value="P-loop containing nucleoside triphosphate hydrolases"/>
    <property type="match status" value="1"/>
</dbReference>
<dbReference type="InterPro" id="IPR017665">
    <property type="entry name" value="Guanylate_kinase"/>
</dbReference>
<evidence type="ECO:0000256" key="5">
    <source>
        <dbReference type="ARBA" id="ARBA00022741"/>
    </source>
</evidence>
<comment type="function">
    <text evidence="9">Essential for recycling GMP and indirectly, cGMP.</text>
</comment>
<evidence type="ECO:0000256" key="1">
    <source>
        <dbReference type="ARBA" id="ARBA00005790"/>
    </source>
</evidence>
<dbReference type="Gene3D" id="3.40.50.300">
    <property type="entry name" value="P-loop containing nucleotide triphosphate hydrolases"/>
    <property type="match status" value="1"/>
</dbReference>
<comment type="similarity">
    <text evidence="1 9">Belongs to the guanylate kinase family.</text>
</comment>
<dbReference type="SMART" id="SM00072">
    <property type="entry name" value="GuKc"/>
    <property type="match status" value="1"/>
</dbReference>
<evidence type="ECO:0000256" key="6">
    <source>
        <dbReference type="ARBA" id="ARBA00022777"/>
    </source>
</evidence>
<evidence type="ECO:0000313" key="12">
    <source>
        <dbReference type="Proteomes" id="UP001172778"/>
    </source>
</evidence>
<comment type="subcellular location">
    <subcellularLocation>
        <location evidence="9">Cytoplasm</location>
    </subcellularLocation>
</comment>
<comment type="catalytic activity">
    <reaction evidence="9">
        <text>GMP + ATP = GDP + ADP</text>
        <dbReference type="Rhea" id="RHEA:20780"/>
        <dbReference type="ChEBI" id="CHEBI:30616"/>
        <dbReference type="ChEBI" id="CHEBI:58115"/>
        <dbReference type="ChEBI" id="CHEBI:58189"/>
        <dbReference type="ChEBI" id="CHEBI:456216"/>
        <dbReference type="EC" id="2.7.4.8"/>
    </reaction>
</comment>
<dbReference type="GO" id="GO:0004385">
    <property type="term" value="F:GMP kinase activity"/>
    <property type="evidence" value="ECO:0007669"/>
    <property type="project" value="UniProtKB-EC"/>
</dbReference>